<protein>
    <submittedName>
        <fullName evidence="1">Uncharacterized protein</fullName>
    </submittedName>
</protein>
<name>A0ABW3SR66_9BACT</name>
<evidence type="ECO:0000313" key="2">
    <source>
        <dbReference type="Proteomes" id="UP001597094"/>
    </source>
</evidence>
<gene>
    <name evidence="1" type="ORF">ACFQ2O_09235</name>
</gene>
<dbReference type="EMBL" id="JBHTLD010000066">
    <property type="protein sequence ID" value="MFD1186387.1"/>
    <property type="molecule type" value="Genomic_DNA"/>
</dbReference>
<organism evidence="1 2">
    <name type="scientific">Pontibacter rugosus</name>
    <dbReference type="NCBI Taxonomy" id="1745966"/>
    <lineage>
        <taxon>Bacteria</taxon>
        <taxon>Pseudomonadati</taxon>
        <taxon>Bacteroidota</taxon>
        <taxon>Cytophagia</taxon>
        <taxon>Cytophagales</taxon>
        <taxon>Hymenobacteraceae</taxon>
        <taxon>Pontibacter</taxon>
    </lineage>
</organism>
<evidence type="ECO:0000313" key="1">
    <source>
        <dbReference type="EMBL" id="MFD1186387.1"/>
    </source>
</evidence>
<comment type="caution">
    <text evidence="1">The sequence shown here is derived from an EMBL/GenBank/DDBJ whole genome shotgun (WGS) entry which is preliminary data.</text>
</comment>
<proteinExistence type="predicted"/>
<keyword evidence="2" id="KW-1185">Reference proteome</keyword>
<accession>A0ABW3SR66</accession>
<dbReference type="RefSeq" id="WP_377526158.1">
    <property type="nucleotide sequence ID" value="NZ_JBHTLD010000066.1"/>
</dbReference>
<dbReference type="Proteomes" id="UP001597094">
    <property type="component" value="Unassembled WGS sequence"/>
</dbReference>
<reference evidence="2" key="1">
    <citation type="journal article" date="2019" name="Int. J. Syst. Evol. Microbiol.">
        <title>The Global Catalogue of Microorganisms (GCM) 10K type strain sequencing project: providing services to taxonomists for standard genome sequencing and annotation.</title>
        <authorList>
            <consortium name="The Broad Institute Genomics Platform"/>
            <consortium name="The Broad Institute Genome Sequencing Center for Infectious Disease"/>
            <person name="Wu L."/>
            <person name="Ma J."/>
        </authorList>
    </citation>
    <scope>NUCLEOTIDE SEQUENCE [LARGE SCALE GENOMIC DNA]</scope>
    <source>
        <strain evidence="2">JCM 31319</strain>
    </source>
</reference>
<sequence length="89" mass="10027">MIGELLFNKNSAKQATTTQAIGGNYKMYKLISVFLILIMGCTAAPSNEDQIQQSQTKMNKTKFDNFHIDTAFLESISEFPLTVEEKLVF</sequence>